<keyword evidence="4" id="KW-1185">Reference proteome</keyword>
<feature type="region of interest" description="Disordered" evidence="1">
    <location>
        <begin position="47"/>
        <end position="83"/>
    </location>
</feature>
<evidence type="ECO:0008006" key="5">
    <source>
        <dbReference type="Google" id="ProtNLM"/>
    </source>
</evidence>
<proteinExistence type="predicted"/>
<evidence type="ECO:0000313" key="3">
    <source>
        <dbReference type="EMBL" id="MBB4679439.1"/>
    </source>
</evidence>
<name>A0A7W7CE29_9PSEU</name>
<organism evidence="3 4">
    <name type="scientific">Crossiella cryophila</name>
    <dbReference type="NCBI Taxonomy" id="43355"/>
    <lineage>
        <taxon>Bacteria</taxon>
        <taxon>Bacillati</taxon>
        <taxon>Actinomycetota</taxon>
        <taxon>Actinomycetes</taxon>
        <taxon>Pseudonocardiales</taxon>
        <taxon>Pseudonocardiaceae</taxon>
        <taxon>Crossiella</taxon>
    </lineage>
</organism>
<dbReference type="RefSeq" id="WP_246492608.1">
    <property type="nucleotide sequence ID" value="NZ_BAAAUI010000001.1"/>
</dbReference>
<feature type="signal peptide" evidence="2">
    <location>
        <begin position="1"/>
        <end position="27"/>
    </location>
</feature>
<accession>A0A7W7CE29</accession>
<evidence type="ECO:0000256" key="1">
    <source>
        <dbReference type="SAM" id="MobiDB-lite"/>
    </source>
</evidence>
<feature type="chain" id="PRO_5030898413" description="ATP/GTP-binding protein" evidence="2">
    <location>
        <begin position="28"/>
        <end position="318"/>
    </location>
</feature>
<sequence>MTRAAASTVAIAAVLTFAVGAPTPAEASRDGQIVVVPGDLFGHIGAPSVDLGATAPSQPGRPGRGASASTGRGSAAPTCTYSPAAHSPSEMFDRYREWHTGSLGGDGKAAYTRTCNGATSGWVTGPAPGPGARSAPVLPSPAELAERAFEQLVLPLPMPRMSPDVQLADGRRATVVGEHTWLWTEPTVWRPQVERVQAGPVWAQVTATPTRLSFDSGMGQGRTCTGPGTPYTRAAGLHAPSPTCDFVYPRSSHGRPGEQVRARFTITWSVSWTGSTGTAPAGGRLPDLISRAELTLAVVEAQALRRDHAANSALSGKG</sequence>
<dbReference type="AlphaFoldDB" id="A0A7W7CE29"/>
<gene>
    <name evidence="3" type="ORF">HNR67_005557</name>
</gene>
<reference evidence="3 4" key="1">
    <citation type="submission" date="2020-08" db="EMBL/GenBank/DDBJ databases">
        <title>Sequencing the genomes of 1000 actinobacteria strains.</title>
        <authorList>
            <person name="Klenk H.-P."/>
        </authorList>
    </citation>
    <scope>NUCLEOTIDE SEQUENCE [LARGE SCALE GENOMIC DNA]</scope>
    <source>
        <strain evidence="3 4">DSM 44230</strain>
    </source>
</reference>
<dbReference type="Proteomes" id="UP000533598">
    <property type="component" value="Unassembled WGS sequence"/>
</dbReference>
<keyword evidence="2" id="KW-0732">Signal</keyword>
<comment type="caution">
    <text evidence="3">The sequence shown here is derived from an EMBL/GenBank/DDBJ whole genome shotgun (WGS) entry which is preliminary data.</text>
</comment>
<dbReference type="EMBL" id="JACHMH010000001">
    <property type="protein sequence ID" value="MBB4679439.1"/>
    <property type="molecule type" value="Genomic_DNA"/>
</dbReference>
<feature type="compositionally biased region" description="Low complexity" evidence="1">
    <location>
        <begin position="60"/>
        <end position="78"/>
    </location>
</feature>
<protein>
    <recommendedName>
        <fullName evidence="5">ATP/GTP-binding protein</fullName>
    </recommendedName>
</protein>
<evidence type="ECO:0000313" key="4">
    <source>
        <dbReference type="Proteomes" id="UP000533598"/>
    </source>
</evidence>
<evidence type="ECO:0000256" key="2">
    <source>
        <dbReference type="SAM" id="SignalP"/>
    </source>
</evidence>